<dbReference type="AlphaFoldDB" id="A0A4Q7V7D1"/>
<evidence type="ECO:0000256" key="2">
    <source>
        <dbReference type="ARBA" id="ARBA00022679"/>
    </source>
</evidence>
<comment type="caution">
    <text evidence="8">The sequence shown here is derived from an EMBL/GenBank/DDBJ whole genome shotgun (WGS) entry which is preliminary data.</text>
</comment>
<gene>
    <name evidence="8" type="ORF">EV670_3527</name>
</gene>
<sequence>MNSRQAPLRWDLFCRVVDNHGDLGVCWRLARRLIALGAASVRLWIDDDSALVWMAPTAEPGVTVERWREPLPHEVAGDVVVEAFGCDPPAGFVAAMAARERPPVWINLEYLSAEPYVARSHGLASPQQGGPARGLLKWFFYPGFTPDTGGLLLEDGLPEARAAHDAQAWLGERGLAALPGSRRVSLFCYEQPALAGWLDAWSAEGAPTTTLYLTPGHATRQAIAWLGAPLEPGRRARRGPLELCALPWLPQPDYDRLLWSCDLNLVRGEDSLVRALWAARPLVWQIYPQHDGAHLAKLDAFFDLHFGATADARLRVAWRHWNDPGAPAATSDALFEPAGRALAADAAKRLAAQQVSLGDLGSRLYAFAVAKR</sequence>
<reference evidence="8 9" key="1">
    <citation type="submission" date="2019-02" db="EMBL/GenBank/DDBJ databases">
        <title>Genomic Encyclopedia of Type Strains, Phase IV (KMG-IV): sequencing the most valuable type-strain genomes for metagenomic binning, comparative biology and taxonomic classification.</title>
        <authorList>
            <person name="Goeker M."/>
        </authorList>
    </citation>
    <scope>NUCLEOTIDE SEQUENCE [LARGE SCALE GENOMIC DNA]</scope>
    <source>
        <strain evidence="8 9">DSM 19570</strain>
    </source>
</reference>
<accession>A0A4Q7V7D1</accession>
<evidence type="ECO:0000256" key="4">
    <source>
        <dbReference type="ARBA" id="ARBA00024346"/>
    </source>
</evidence>
<dbReference type="NCBIfam" id="TIGR03837">
    <property type="entry name" value="efp_Arg_rhamno"/>
    <property type="match status" value="1"/>
</dbReference>
<dbReference type="EMBL" id="SHKP01000009">
    <property type="protein sequence ID" value="RZT92551.1"/>
    <property type="molecule type" value="Genomic_DNA"/>
</dbReference>
<protein>
    <recommendedName>
        <fullName evidence="5">Protein-arginine rhamnosyltransferase</fullName>
    </recommendedName>
    <alternativeName>
        <fullName evidence="6">EF-P arginine rhamnosyltransferase</fullName>
    </alternativeName>
</protein>
<dbReference type="RefSeq" id="WP_130434600.1">
    <property type="nucleotide sequence ID" value="NZ_SHKP01000009.1"/>
</dbReference>
<dbReference type="Pfam" id="PF10093">
    <property type="entry name" value="EarP"/>
    <property type="match status" value="1"/>
</dbReference>
<evidence type="ECO:0000313" key="8">
    <source>
        <dbReference type="EMBL" id="RZT92551.1"/>
    </source>
</evidence>
<comment type="function">
    <text evidence="3">Protein-arginine rhamnosyltransferase that catalyzes the transfer of a single rhamnose to elongation factor P (EF-P) on 'Lys-32', a modification required for EF-P-dependent rescue of polyproline stalled ribosomes.</text>
</comment>
<evidence type="ECO:0000313" key="9">
    <source>
        <dbReference type="Proteomes" id="UP000293671"/>
    </source>
</evidence>
<organism evidence="8 9">
    <name type="scientific">Rivibacter subsaxonicus</name>
    <dbReference type="NCBI Taxonomy" id="457575"/>
    <lineage>
        <taxon>Bacteria</taxon>
        <taxon>Pseudomonadati</taxon>
        <taxon>Pseudomonadota</taxon>
        <taxon>Betaproteobacteria</taxon>
        <taxon>Burkholderiales</taxon>
        <taxon>Rivibacter</taxon>
    </lineage>
</organism>
<keyword evidence="9" id="KW-1185">Reference proteome</keyword>
<evidence type="ECO:0000256" key="6">
    <source>
        <dbReference type="ARBA" id="ARBA00030025"/>
    </source>
</evidence>
<evidence type="ECO:0000256" key="3">
    <source>
        <dbReference type="ARBA" id="ARBA00024303"/>
    </source>
</evidence>
<name>A0A4Q7V7D1_9BURK</name>
<proteinExistence type="inferred from homology"/>
<comment type="similarity">
    <text evidence="4">Belongs to the glycosyltransferase 104 family.</text>
</comment>
<keyword evidence="1" id="KW-0328">Glycosyltransferase</keyword>
<dbReference type="PIRSF" id="PIRSF015557">
    <property type="entry name" value="UCP015557"/>
    <property type="match status" value="1"/>
</dbReference>
<dbReference type="InterPro" id="IPR016633">
    <property type="entry name" value="EarP"/>
</dbReference>
<keyword evidence="2" id="KW-0808">Transferase</keyword>
<dbReference type="OrthoDB" id="209085at2"/>
<dbReference type="GO" id="GO:0106361">
    <property type="term" value="F:protein-arginine rhamnosyltransferase activity"/>
    <property type="evidence" value="ECO:0007669"/>
    <property type="project" value="InterPro"/>
</dbReference>
<evidence type="ECO:0000256" key="7">
    <source>
        <dbReference type="ARBA" id="ARBA00048472"/>
    </source>
</evidence>
<dbReference type="Proteomes" id="UP000293671">
    <property type="component" value="Unassembled WGS sequence"/>
</dbReference>
<evidence type="ECO:0000256" key="5">
    <source>
        <dbReference type="ARBA" id="ARBA00024416"/>
    </source>
</evidence>
<evidence type="ECO:0000256" key="1">
    <source>
        <dbReference type="ARBA" id="ARBA00022676"/>
    </source>
</evidence>
<comment type="catalytic activity">
    <reaction evidence="7">
        <text>dTDP-beta-L-rhamnose + L-arginyl-[protein] = N(omega)-(alpha-L-rhamnosyl)-L-arginyl-[protein] + dTDP + H(+)</text>
        <dbReference type="Rhea" id="RHEA:66692"/>
        <dbReference type="Rhea" id="RHEA-COMP:10532"/>
        <dbReference type="Rhea" id="RHEA-COMP:17096"/>
        <dbReference type="ChEBI" id="CHEBI:15378"/>
        <dbReference type="ChEBI" id="CHEBI:29965"/>
        <dbReference type="ChEBI" id="CHEBI:57510"/>
        <dbReference type="ChEBI" id="CHEBI:58369"/>
        <dbReference type="ChEBI" id="CHEBI:167445"/>
    </reaction>
    <physiologicalReaction direction="left-to-right" evidence="7">
        <dbReference type="Rhea" id="RHEA:66693"/>
    </physiologicalReaction>
</comment>